<accession>A0A8H7Y143</accession>
<keyword evidence="2 3" id="KW-0456">Lyase</keyword>
<protein>
    <recommendedName>
        <fullName evidence="4">Amidohydrolase-related domain-containing protein</fullName>
    </recommendedName>
</protein>
<dbReference type="InterPro" id="IPR032465">
    <property type="entry name" value="ACMSD"/>
</dbReference>
<name>A0A8H7Y143_PSICU</name>
<keyword evidence="1 3" id="KW-0210">Decarboxylase</keyword>
<dbReference type="Gene3D" id="3.20.20.140">
    <property type="entry name" value="Metal-dependent hydrolases"/>
    <property type="match status" value="1"/>
</dbReference>
<feature type="domain" description="Amidohydrolase-related" evidence="4">
    <location>
        <begin position="17"/>
        <end position="289"/>
    </location>
</feature>
<evidence type="ECO:0000256" key="1">
    <source>
        <dbReference type="ARBA" id="ARBA00022793"/>
    </source>
</evidence>
<dbReference type="PANTHER" id="PTHR21240:SF28">
    <property type="entry name" value="ISO-OROTATE DECARBOXYLASE (EUROFUNG)"/>
    <property type="match status" value="1"/>
</dbReference>
<dbReference type="PANTHER" id="PTHR21240">
    <property type="entry name" value="2-AMINO-3-CARBOXYLMUCONATE-6-SEMIALDEHYDE DECARBOXYLASE"/>
    <property type="match status" value="1"/>
</dbReference>
<dbReference type="GO" id="GO:0005737">
    <property type="term" value="C:cytoplasm"/>
    <property type="evidence" value="ECO:0007669"/>
    <property type="project" value="TreeGrafter"/>
</dbReference>
<evidence type="ECO:0000256" key="2">
    <source>
        <dbReference type="ARBA" id="ARBA00023239"/>
    </source>
</evidence>
<dbReference type="InterPro" id="IPR006680">
    <property type="entry name" value="Amidohydro-rel"/>
</dbReference>
<dbReference type="GO" id="GO:0016787">
    <property type="term" value="F:hydrolase activity"/>
    <property type="evidence" value="ECO:0007669"/>
    <property type="project" value="InterPro"/>
</dbReference>
<dbReference type="GO" id="GO:0016831">
    <property type="term" value="F:carboxy-lyase activity"/>
    <property type="evidence" value="ECO:0007669"/>
    <property type="project" value="UniProtKB-KW"/>
</dbReference>
<dbReference type="EMBL" id="JAFIQS010000005">
    <property type="protein sequence ID" value="KAG5169314.1"/>
    <property type="molecule type" value="Genomic_DNA"/>
</dbReference>
<dbReference type="Pfam" id="PF04909">
    <property type="entry name" value="Amidohydro_2"/>
    <property type="match status" value="1"/>
</dbReference>
<comment type="similarity">
    <text evidence="3">Belongs to the metallo-dependent hydrolases superfamily.</text>
</comment>
<dbReference type="OrthoDB" id="2832284at2759"/>
<proteinExistence type="inferred from homology"/>
<dbReference type="SUPFAM" id="SSF51556">
    <property type="entry name" value="Metallo-dependent hydrolases"/>
    <property type="match status" value="1"/>
</dbReference>
<dbReference type="InterPro" id="IPR032466">
    <property type="entry name" value="Metal_Hydrolase"/>
</dbReference>
<evidence type="ECO:0000313" key="5">
    <source>
        <dbReference type="EMBL" id="KAG5169314.1"/>
    </source>
</evidence>
<sequence length="295" mass="32564">MLGSLLTSVQPSQNFCVDIHHHYFTPDLKKDNPNPSIGWKTPAENLPWSPEISLQAMDKMKINVSILSFPSLSTGSVGEENRSMARTKNEYASELCREYPERFMFFATLPFLDDVEGCLEEIAYAIDQLNACGVSLSSCYGEGQSASDKRYDAVWEELNRRQAVVFVHGSQIPGSTPCPHSSLGVPITEVPNETFKAASHLVVTGHPRKFPNVKVVLAHLGGSTPMLAARVAVLSNHMGCELTPEEILEDFKKFYYETALSGYEGSLAAVDKFIPQDHILFGTDFPGNGQNIYVI</sequence>
<organism evidence="5">
    <name type="scientific">Psilocybe cubensis</name>
    <name type="common">Psychedelic mushroom</name>
    <name type="synonym">Stropharia cubensis</name>
    <dbReference type="NCBI Taxonomy" id="181762"/>
    <lineage>
        <taxon>Eukaryota</taxon>
        <taxon>Fungi</taxon>
        <taxon>Dikarya</taxon>
        <taxon>Basidiomycota</taxon>
        <taxon>Agaricomycotina</taxon>
        <taxon>Agaricomycetes</taxon>
        <taxon>Agaricomycetidae</taxon>
        <taxon>Agaricales</taxon>
        <taxon>Agaricineae</taxon>
        <taxon>Strophariaceae</taxon>
        <taxon>Psilocybe</taxon>
    </lineage>
</organism>
<evidence type="ECO:0000259" key="4">
    <source>
        <dbReference type="Pfam" id="PF04909"/>
    </source>
</evidence>
<comment type="caution">
    <text evidence="5">The sequence shown here is derived from an EMBL/GenBank/DDBJ whole genome shotgun (WGS) entry which is preliminary data.</text>
</comment>
<dbReference type="AlphaFoldDB" id="A0A8H7Y143"/>
<evidence type="ECO:0000256" key="3">
    <source>
        <dbReference type="RuleBase" id="RU366045"/>
    </source>
</evidence>
<reference evidence="5" key="1">
    <citation type="submission" date="2021-02" db="EMBL/GenBank/DDBJ databases">
        <title>Psilocybe cubensis genome.</title>
        <authorList>
            <person name="Mckernan K.J."/>
            <person name="Crawford S."/>
            <person name="Trippe A."/>
            <person name="Kane L.T."/>
            <person name="Mclaughlin S."/>
        </authorList>
    </citation>
    <scope>NUCLEOTIDE SEQUENCE [LARGE SCALE GENOMIC DNA]</scope>
    <source>
        <strain evidence="5">MGC-MH-2018</strain>
    </source>
</reference>
<gene>
    <name evidence="5" type="ORF">JR316_005870</name>
</gene>
<dbReference type="GO" id="GO:0019748">
    <property type="term" value="P:secondary metabolic process"/>
    <property type="evidence" value="ECO:0007669"/>
    <property type="project" value="TreeGrafter"/>
</dbReference>